<sequence length="271" mass="27389">MANLFGTWTDAAGLPCEGYLALTPRGVRDSLINEGNSAVAPKRVRIPLDHRGSFSRLVEPGDYRVDVCITDADTLSREITIPAGGDVNFKTLLAEYGPTPVDVTTMFADLGAYSFQIPWWATRVDRIIIAGGGGGADGTTIARGKGGLAGAWASDTLVRGTDIPWETAIITGSIGAGGARNGGNGGNTTAGATGAPLLTAAGGTAGAAANFHGQSPGDRTFNTHLYPGATEQAFIGAKGRSPGGGGAGGEVLNQRGGPGGAGAAWFRAYRG</sequence>
<dbReference type="AlphaFoldDB" id="A0A255DT54"/>
<evidence type="ECO:0000259" key="1">
    <source>
        <dbReference type="Pfam" id="PF21722"/>
    </source>
</evidence>
<dbReference type="Proteomes" id="UP000216063">
    <property type="component" value="Unassembled WGS sequence"/>
</dbReference>
<keyword evidence="3" id="KW-1185">Reference proteome</keyword>
<evidence type="ECO:0000313" key="2">
    <source>
        <dbReference type="EMBL" id="OYN80415.1"/>
    </source>
</evidence>
<reference evidence="2 3" key="1">
    <citation type="submission" date="2017-07" db="EMBL/GenBank/DDBJ databases">
        <title>The new phylogeny of genus Mycobacterium.</title>
        <authorList>
            <person name="Tortoli E."/>
            <person name="Trovato A."/>
            <person name="Cirillo D.M."/>
        </authorList>
    </citation>
    <scope>NUCLEOTIDE SEQUENCE [LARGE SCALE GENOMIC DNA]</scope>
    <source>
        <strain evidence="2 3">ATCC 33027</strain>
    </source>
</reference>
<comment type="caution">
    <text evidence="2">The sequence shown here is derived from an EMBL/GenBank/DDBJ whole genome shotgun (WGS) entry which is preliminary data.</text>
</comment>
<evidence type="ECO:0000313" key="3">
    <source>
        <dbReference type="Proteomes" id="UP000216063"/>
    </source>
</evidence>
<dbReference type="EMBL" id="NOZR01000006">
    <property type="protein sequence ID" value="OYN80415.1"/>
    <property type="molecule type" value="Genomic_DNA"/>
</dbReference>
<dbReference type="Pfam" id="PF21722">
    <property type="entry name" value="Gly_rich_2"/>
    <property type="match status" value="1"/>
</dbReference>
<feature type="domain" description="Glycine-rich" evidence="1">
    <location>
        <begin position="111"/>
        <end position="269"/>
    </location>
</feature>
<gene>
    <name evidence="2" type="ORF">CG716_09800</name>
</gene>
<protein>
    <recommendedName>
        <fullName evidence="1">Glycine-rich domain-containing protein</fullName>
    </recommendedName>
</protein>
<accession>A0A255DT54</accession>
<name>A0A255DT54_9MYCO</name>
<dbReference type="RefSeq" id="WP_094478885.1">
    <property type="nucleotide sequence ID" value="NZ_NOZR01000006.1"/>
</dbReference>
<organism evidence="2 3">
    <name type="scientific">Mycolicibacterium sphagni</name>
    <dbReference type="NCBI Taxonomy" id="1786"/>
    <lineage>
        <taxon>Bacteria</taxon>
        <taxon>Bacillati</taxon>
        <taxon>Actinomycetota</taxon>
        <taxon>Actinomycetes</taxon>
        <taxon>Mycobacteriales</taxon>
        <taxon>Mycobacteriaceae</taxon>
        <taxon>Mycolicibacterium</taxon>
    </lineage>
</organism>
<dbReference type="InterPro" id="IPR049304">
    <property type="entry name" value="Gly_rich_dom"/>
</dbReference>
<proteinExistence type="predicted"/>